<dbReference type="RefSeq" id="WP_127738620.1">
    <property type="nucleotide sequence ID" value="NZ_RZTZ01000004.1"/>
</dbReference>
<evidence type="ECO:0000313" key="2">
    <source>
        <dbReference type="Proteomes" id="UP000288024"/>
    </source>
</evidence>
<dbReference type="Proteomes" id="UP000288024">
    <property type="component" value="Unassembled WGS sequence"/>
</dbReference>
<dbReference type="EMBL" id="RZTZ01000004">
    <property type="protein sequence ID" value="RVT62669.1"/>
    <property type="molecule type" value="Genomic_DNA"/>
</dbReference>
<gene>
    <name evidence="1" type="ORF">EM808_12955</name>
</gene>
<comment type="caution">
    <text evidence="1">The sequence shown here is derived from an EMBL/GenBank/DDBJ whole genome shotgun (WGS) entry which is preliminary data.</text>
</comment>
<evidence type="ECO:0000313" key="1">
    <source>
        <dbReference type="EMBL" id="RVT62669.1"/>
    </source>
</evidence>
<dbReference type="AlphaFoldDB" id="A0A437KB29"/>
<keyword evidence="2" id="KW-1185">Reference proteome</keyword>
<accession>A0A437KB29</accession>
<organism evidence="1 2">
    <name type="scientific">Niallia taxi</name>
    <dbReference type="NCBI Taxonomy" id="2499688"/>
    <lineage>
        <taxon>Bacteria</taxon>
        <taxon>Bacillati</taxon>
        <taxon>Bacillota</taxon>
        <taxon>Bacilli</taxon>
        <taxon>Bacillales</taxon>
        <taxon>Bacillaceae</taxon>
        <taxon>Niallia</taxon>
    </lineage>
</organism>
<sequence length="200" mass="23247">MTKISITAVAFDSEEDYIVFEKAQKLKKLYIGPSEYENYDEDTKQFLYKFLCEQNAFPYFVLYEPYSDVTEEIEKLYISESIPYSLRYEGSSFKRFPVLTITINGPSALKLVLEESFWIAASNQFYSISFSNNTSYKPILKKGLFGKMKQYLVPCFTMKHPATVIKIWHDGQGFNLYTNDSKYSTVEQLISYLPNGTILE</sequence>
<proteinExistence type="predicted"/>
<name>A0A437KB29_9BACI</name>
<reference evidence="1 2" key="1">
    <citation type="submission" date="2019-01" db="EMBL/GenBank/DDBJ databases">
        <title>Bacillus sp. M5HDSG1-1, whole genome shotgun sequence.</title>
        <authorList>
            <person name="Tuo L."/>
        </authorList>
    </citation>
    <scope>NUCLEOTIDE SEQUENCE [LARGE SCALE GENOMIC DNA]</scope>
    <source>
        <strain evidence="1 2">M5HDSG1-1</strain>
    </source>
</reference>
<protein>
    <submittedName>
        <fullName evidence="1">Uncharacterized protein</fullName>
    </submittedName>
</protein>